<dbReference type="GO" id="GO:0043122">
    <property type="term" value="P:regulation of canonical NF-kappaB signal transduction"/>
    <property type="evidence" value="ECO:0000250"/>
    <property type="project" value="UniProtKB"/>
</dbReference>
<dbReference type="InterPro" id="IPR022682">
    <property type="entry name" value="Calpain_domain_III"/>
</dbReference>
<dbReference type="PRINTS" id="PR00704">
    <property type="entry name" value="CALPAIN"/>
</dbReference>
<feature type="compositionally biased region" description="Basic and acidic residues" evidence="19">
    <location>
        <begin position="576"/>
        <end position="591"/>
    </location>
</feature>
<dbReference type="PANTHER" id="PTHR10183">
    <property type="entry name" value="CALPAIN"/>
    <property type="match status" value="1"/>
</dbReference>
<keyword evidence="23" id="KW-1185">Reference proteome</keyword>
<dbReference type="HOGENOM" id="CLU_010982_0_1_1"/>
<dbReference type="FunFam" id="2.60.120.380:FF:000002">
    <property type="entry name" value="calpain-3 isoform X1"/>
    <property type="match status" value="1"/>
</dbReference>
<evidence type="ECO:0000256" key="8">
    <source>
        <dbReference type="ARBA" id="ARBA00022801"/>
    </source>
</evidence>
<evidence type="ECO:0000256" key="4">
    <source>
        <dbReference type="ARBA" id="ARBA00022490"/>
    </source>
</evidence>
<dbReference type="GO" id="GO:0005737">
    <property type="term" value="C:cytoplasm"/>
    <property type="evidence" value="ECO:0000250"/>
    <property type="project" value="UniProtKB"/>
</dbReference>
<dbReference type="Gene3D" id="1.10.238.10">
    <property type="entry name" value="EF-hand"/>
    <property type="match status" value="1"/>
</dbReference>
<dbReference type="GO" id="GO:0005634">
    <property type="term" value="C:nucleus"/>
    <property type="evidence" value="ECO:0000250"/>
    <property type="project" value="UniProtKB"/>
</dbReference>
<dbReference type="SUPFAM" id="SSF54001">
    <property type="entry name" value="Cysteine proteinases"/>
    <property type="match status" value="1"/>
</dbReference>
<organism evidence="22 23">
    <name type="scientific">Monodelphis domestica</name>
    <name type="common">Gray short-tailed opossum</name>
    <dbReference type="NCBI Taxonomy" id="13616"/>
    <lineage>
        <taxon>Eukaryota</taxon>
        <taxon>Metazoa</taxon>
        <taxon>Chordata</taxon>
        <taxon>Craniata</taxon>
        <taxon>Vertebrata</taxon>
        <taxon>Euteleostomi</taxon>
        <taxon>Mammalia</taxon>
        <taxon>Metatheria</taxon>
        <taxon>Didelphimorphia</taxon>
        <taxon>Didelphidae</taxon>
        <taxon>Monodelphis</taxon>
    </lineage>
</organism>
<dbReference type="EC" id="3.4.22.54" evidence="13 18"/>
<dbReference type="CDD" id="cd16190">
    <property type="entry name" value="EFh_PEF_CAPN3"/>
    <property type="match status" value="1"/>
</dbReference>
<evidence type="ECO:0000313" key="22">
    <source>
        <dbReference type="Ensembl" id="ENSMODP00000033355.2"/>
    </source>
</evidence>
<dbReference type="GeneTree" id="ENSGT00940000156092"/>
<dbReference type="Pfam" id="PF00648">
    <property type="entry name" value="Peptidase_C2"/>
    <property type="match status" value="1"/>
</dbReference>
<dbReference type="Pfam" id="PF16648">
    <property type="entry name" value="Calpain_u2"/>
    <property type="match status" value="1"/>
</dbReference>
<reference evidence="22 23" key="1">
    <citation type="journal article" date="2007" name="Nature">
        <title>Genome of the marsupial Monodelphis domestica reveals innovation in non-coding sequences.</title>
        <authorList>
            <person name="Mikkelsen T.S."/>
            <person name="Wakefield M.J."/>
            <person name="Aken B."/>
            <person name="Amemiya C.T."/>
            <person name="Chang J.L."/>
            <person name="Duke S."/>
            <person name="Garber M."/>
            <person name="Gentles A.J."/>
            <person name="Goodstadt L."/>
            <person name="Heger A."/>
            <person name="Jurka J."/>
            <person name="Kamal M."/>
            <person name="Mauceli E."/>
            <person name="Searle S.M."/>
            <person name="Sharpe T."/>
            <person name="Baker M.L."/>
            <person name="Batzer M.A."/>
            <person name="Benos P.V."/>
            <person name="Belov K."/>
            <person name="Clamp M."/>
            <person name="Cook A."/>
            <person name="Cuff J."/>
            <person name="Das R."/>
            <person name="Davidow L."/>
            <person name="Deakin J.E."/>
            <person name="Fazzari M.J."/>
            <person name="Glass J.L."/>
            <person name="Grabherr M."/>
            <person name="Greally J.M."/>
            <person name="Gu W."/>
            <person name="Hore T.A."/>
            <person name="Huttley G.A."/>
            <person name="Kleber M."/>
            <person name="Jirtle R.L."/>
            <person name="Koina E."/>
            <person name="Lee J.T."/>
            <person name="Mahony S."/>
            <person name="Marra M.A."/>
            <person name="Miller R.D."/>
            <person name="Nicholls R.D."/>
            <person name="Oda M."/>
            <person name="Papenfuss A.T."/>
            <person name="Parra Z.E."/>
            <person name="Pollock D.D."/>
            <person name="Ray D.A."/>
            <person name="Schein J.E."/>
            <person name="Speed T.P."/>
            <person name="Thompson K."/>
            <person name="VandeBerg J.L."/>
            <person name="Wade C.M."/>
            <person name="Walker J.A."/>
            <person name="Waters P.D."/>
            <person name="Webber C."/>
            <person name="Weidman J.R."/>
            <person name="Xie X."/>
            <person name="Zody M.C."/>
            <person name="Baldwin J."/>
            <person name="Abdouelleil A."/>
            <person name="Abdulkadir J."/>
            <person name="Abebe A."/>
            <person name="Abera B."/>
            <person name="Abreu J."/>
            <person name="Acer S.C."/>
            <person name="Aftuck L."/>
            <person name="Alexander A."/>
            <person name="An P."/>
            <person name="Anderson E."/>
            <person name="Anderson S."/>
            <person name="Arachi H."/>
            <person name="Azer M."/>
            <person name="Bachantsang P."/>
            <person name="Barry A."/>
            <person name="Bayul T."/>
            <person name="Berlin A."/>
            <person name="Bessette D."/>
            <person name="Bloom T."/>
            <person name="Bloom T."/>
            <person name="Boguslavskiy L."/>
            <person name="Bonnet C."/>
            <person name="Boukhgalter B."/>
            <person name="Bourzgui I."/>
            <person name="Brown A."/>
            <person name="Cahill P."/>
            <person name="Channer S."/>
            <person name="Cheshatsang Y."/>
            <person name="Chuda L."/>
            <person name="Citroen M."/>
            <person name="Collymore A."/>
            <person name="Cooke P."/>
            <person name="Costello M."/>
            <person name="D'Aco K."/>
            <person name="Daza R."/>
            <person name="De Haan G."/>
            <person name="DeGray S."/>
            <person name="DeMaso C."/>
            <person name="Dhargay N."/>
            <person name="Dooley K."/>
            <person name="Dooley E."/>
            <person name="Doricent M."/>
            <person name="Dorje P."/>
            <person name="Dorjee K."/>
            <person name="Dupes A."/>
            <person name="Elong R."/>
            <person name="Falk J."/>
            <person name="Farina A."/>
            <person name="Faro S."/>
            <person name="Ferguson D."/>
            <person name="Fisher S."/>
            <person name="Foley C.D."/>
            <person name="Franke A."/>
            <person name="Friedrich D."/>
            <person name="Gadbois L."/>
            <person name="Gearin G."/>
            <person name="Gearin C.R."/>
            <person name="Giannoukos G."/>
            <person name="Goode T."/>
            <person name="Graham J."/>
            <person name="Grandbois E."/>
            <person name="Grewal S."/>
            <person name="Gyaltsen K."/>
            <person name="Hafez N."/>
            <person name="Hagos B."/>
            <person name="Hall J."/>
            <person name="Henson C."/>
            <person name="Hollinger A."/>
            <person name="Honan T."/>
            <person name="Huard M.D."/>
            <person name="Hughes L."/>
            <person name="Hurhula B."/>
            <person name="Husby M.E."/>
            <person name="Kamat A."/>
            <person name="Kanga B."/>
            <person name="Kashin S."/>
            <person name="Khazanovich D."/>
            <person name="Kisner P."/>
            <person name="Lance K."/>
            <person name="Lara M."/>
            <person name="Lee W."/>
            <person name="Lennon N."/>
            <person name="Letendre F."/>
            <person name="LeVine R."/>
            <person name="Lipovsky A."/>
            <person name="Liu X."/>
            <person name="Liu J."/>
            <person name="Liu S."/>
            <person name="Lokyitsang T."/>
            <person name="Lokyitsang Y."/>
            <person name="Lubonja R."/>
            <person name="Lui A."/>
            <person name="MacDonald P."/>
            <person name="Magnisalis V."/>
            <person name="Maru K."/>
            <person name="Matthews C."/>
            <person name="McCusker W."/>
            <person name="McDonough S."/>
            <person name="Mehta T."/>
            <person name="Meldrim J."/>
            <person name="Meneus L."/>
            <person name="Mihai O."/>
            <person name="Mihalev A."/>
            <person name="Mihova T."/>
            <person name="Mittelman R."/>
            <person name="Mlenga V."/>
            <person name="Montmayeur A."/>
            <person name="Mulrain L."/>
            <person name="Navidi A."/>
            <person name="Naylor J."/>
            <person name="Negash T."/>
            <person name="Nguyen T."/>
            <person name="Nguyen N."/>
            <person name="Nicol R."/>
            <person name="Norbu C."/>
            <person name="Norbu N."/>
            <person name="Novod N."/>
            <person name="O'Neill B."/>
            <person name="Osman S."/>
            <person name="Markiewicz E."/>
            <person name="Oyono O.L."/>
            <person name="Patti C."/>
            <person name="Phunkhang P."/>
            <person name="Pierre F."/>
            <person name="Priest M."/>
            <person name="Raghuraman S."/>
            <person name="Rege F."/>
            <person name="Reyes R."/>
            <person name="Rise C."/>
            <person name="Rogov P."/>
            <person name="Ross K."/>
            <person name="Ryan E."/>
            <person name="Settipalli S."/>
            <person name="Shea T."/>
            <person name="Sherpa N."/>
            <person name="Shi L."/>
            <person name="Shih D."/>
            <person name="Sparrow T."/>
            <person name="Spaulding J."/>
            <person name="Stalker J."/>
            <person name="Stange-Thomann N."/>
            <person name="Stavropoulos S."/>
            <person name="Stone C."/>
            <person name="Strader C."/>
            <person name="Tesfaye S."/>
            <person name="Thomson T."/>
            <person name="Thoulutsang Y."/>
            <person name="Thoulutsang D."/>
            <person name="Topham K."/>
            <person name="Topping I."/>
            <person name="Tsamla T."/>
            <person name="Vassiliev H."/>
            <person name="Vo A."/>
            <person name="Wangchuk T."/>
            <person name="Wangdi T."/>
            <person name="Weiand M."/>
            <person name="Wilkinson J."/>
            <person name="Wilson A."/>
            <person name="Yadav S."/>
            <person name="Young G."/>
            <person name="Yu Q."/>
            <person name="Zembek L."/>
            <person name="Zhong D."/>
            <person name="Zimmer A."/>
            <person name="Zwirko Z."/>
            <person name="Jaffe D.B."/>
            <person name="Alvarez P."/>
            <person name="Brockman W."/>
            <person name="Butler J."/>
            <person name="Chin C."/>
            <person name="Gnerre S."/>
            <person name="MacCallum I."/>
            <person name="Graves J.A."/>
            <person name="Ponting C.P."/>
            <person name="Breen M."/>
            <person name="Samollow P.B."/>
            <person name="Lander E.S."/>
            <person name="Lindblad-Toh K."/>
        </authorList>
    </citation>
    <scope>NUCLEOTIDE SEQUENCE [LARGE SCALE GENOMIC DNA]</scope>
</reference>
<dbReference type="GO" id="GO:0045661">
    <property type="term" value="P:regulation of myoblast differentiation"/>
    <property type="evidence" value="ECO:0007669"/>
    <property type="project" value="Ensembl"/>
</dbReference>
<dbReference type="GO" id="GO:0005886">
    <property type="term" value="C:plasma membrane"/>
    <property type="evidence" value="ECO:0000250"/>
    <property type="project" value="UniProtKB"/>
</dbReference>
<dbReference type="PROSITE" id="PS50203">
    <property type="entry name" value="CALPAIN_CAT"/>
    <property type="match status" value="1"/>
</dbReference>
<accession>F6TMZ0</accession>
<comment type="similarity">
    <text evidence="3 18">Belongs to the peptidase C2 family.</text>
</comment>
<evidence type="ECO:0000256" key="15">
    <source>
        <dbReference type="ARBA" id="ARBA00046710"/>
    </source>
</evidence>
<dbReference type="GO" id="GO:0030018">
    <property type="term" value="C:Z disc"/>
    <property type="evidence" value="ECO:0000250"/>
    <property type="project" value="UniProtKB"/>
</dbReference>
<dbReference type="GO" id="GO:0005730">
    <property type="term" value="C:nucleolus"/>
    <property type="evidence" value="ECO:0007669"/>
    <property type="project" value="UniProtKB-SubCell"/>
</dbReference>
<evidence type="ECO:0000256" key="14">
    <source>
        <dbReference type="ARBA" id="ARBA00023844"/>
    </source>
</evidence>
<keyword evidence="10 18" id="KW-0106">Calcium</keyword>
<dbReference type="GO" id="GO:0031432">
    <property type="term" value="F:titin binding"/>
    <property type="evidence" value="ECO:0000250"/>
    <property type="project" value="UniProtKB"/>
</dbReference>
<dbReference type="FunFam" id="1.10.238.10:FF:000065">
    <property type="entry name" value="calpain-3 isoform X1"/>
    <property type="match status" value="1"/>
</dbReference>
<feature type="region of interest" description="Disordered" evidence="19">
    <location>
        <begin position="576"/>
        <end position="606"/>
    </location>
</feature>
<feature type="domain" description="Calpain catalytic" evidence="20">
    <location>
        <begin position="74"/>
        <end position="388"/>
    </location>
</feature>
<dbReference type="GO" id="GO:0051281">
    <property type="term" value="P:positive regulation of release of sequestered calcium ion into cytosol"/>
    <property type="evidence" value="ECO:0007669"/>
    <property type="project" value="Ensembl"/>
</dbReference>
<dbReference type="Pfam" id="PF01067">
    <property type="entry name" value="Calpain_III"/>
    <property type="match status" value="1"/>
</dbReference>
<keyword evidence="9 18" id="KW-0788">Thiol protease</keyword>
<dbReference type="InterPro" id="IPR032100">
    <property type="entry name" value="Calpain_u2"/>
</dbReference>
<keyword evidence="6 18" id="KW-0479">Metal-binding</keyword>
<keyword evidence="8 18" id="KW-0378">Hydrolase</keyword>
<dbReference type="PROSITE" id="PS50222">
    <property type="entry name" value="EF_HAND_2"/>
    <property type="match status" value="2"/>
</dbReference>
<dbReference type="Ensembl" id="ENSMODT00000034933.3">
    <property type="protein sequence ID" value="ENSMODP00000033355.2"/>
    <property type="gene ID" value="ENSMODG00000017909.4"/>
</dbReference>
<keyword evidence="4 18" id="KW-0963">Cytoplasm</keyword>
<dbReference type="GO" id="GO:0071472">
    <property type="term" value="P:cellular response to salt stress"/>
    <property type="evidence" value="ECO:0007669"/>
    <property type="project" value="Ensembl"/>
</dbReference>
<dbReference type="Bgee" id="ENSMODG00000017909">
    <property type="expression patterns" value="Expressed in skeletal muscle tissue and 17 other cell types or tissues"/>
</dbReference>
<evidence type="ECO:0000256" key="6">
    <source>
        <dbReference type="ARBA" id="ARBA00022723"/>
    </source>
</evidence>
<name>F6TMZ0_MONDO</name>
<dbReference type="Pfam" id="PF21875">
    <property type="entry name" value="CAPN13-like_C_EFh"/>
    <property type="match status" value="1"/>
</dbReference>
<dbReference type="GO" id="GO:0045892">
    <property type="term" value="P:negative regulation of DNA-templated transcription"/>
    <property type="evidence" value="ECO:0000250"/>
    <property type="project" value="UniProtKB"/>
</dbReference>
<feature type="active site" evidence="16">
    <location>
        <position position="129"/>
    </location>
</feature>
<dbReference type="GO" id="GO:0097264">
    <property type="term" value="P:self proteolysis"/>
    <property type="evidence" value="ECO:0000250"/>
    <property type="project" value="UniProtKB"/>
</dbReference>
<dbReference type="GO" id="GO:0006508">
    <property type="term" value="P:proteolysis"/>
    <property type="evidence" value="ECO:0000250"/>
    <property type="project" value="UniProtKB"/>
</dbReference>
<dbReference type="Proteomes" id="UP000002280">
    <property type="component" value="Chromosome 1"/>
</dbReference>
<reference evidence="22" key="3">
    <citation type="submission" date="2025-09" db="UniProtKB">
        <authorList>
            <consortium name="Ensembl"/>
        </authorList>
    </citation>
    <scope>IDENTIFICATION</scope>
</reference>
<dbReference type="Gene3D" id="3.90.70.10">
    <property type="entry name" value="Cysteine proteinases"/>
    <property type="match status" value="1"/>
</dbReference>
<dbReference type="InterPro" id="IPR036213">
    <property type="entry name" value="Calpain_III_sf"/>
</dbReference>
<dbReference type="SUPFAM" id="SSF47473">
    <property type="entry name" value="EF-hand"/>
    <property type="match status" value="1"/>
</dbReference>
<dbReference type="GO" id="GO:0012501">
    <property type="term" value="P:programmed cell death"/>
    <property type="evidence" value="ECO:0007669"/>
    <property type="project" value="Ensembl"/>
</dbReference>
<protein>
    <recommendedName>
        <fullName evidence="14 18">Calpain-3</fullName>
        <ecNumber evidence="13 18">3.4.22.54</ecNumber>
    </recommendedName>
</protein>
<evidence type="ECO:0000256" key="19">
    <source>
        <dbReference type="SAM" id="MobiDB-lite"/>
    </source>
</evidence>
<dbReference type="PANTHER" id="PTHR10183:SF329">
    <property type="entry name" value="CALPAIN-3"/>
    <property type="match status" value="1"/>
</dbReference>
<evidence type="ECO:0000256" key="11">
    <source>
        <dbReference type="ARBA" id="ARBA00023242"/>
    </source>
</evidence>
<evidence type="ECO:0000256" key="9">
    <source>
        <dbReference type="ARBA" id="ARBA00022807"/>
    </source>
</evidence>
<dbReference type="GO" id="GO:0003824">
    <property type="term" value="F:catalytic activity"/>
    <property type="evidence" value="ECO:0000250"/>
    <property type="project" value="UniProtKB"/>
</dbReference>
<dbReference type="GO" id="GO:0030163">
    <property type="term" value="P:protein catabolic process"/>
    <property type="evidence" value="ECO:0007669"/>
    <property type="project" value="Ensembl"/>
</dbReference>
<dbReference type="CDD" id="cd00214">
    <property type="entry name" value="Calpain_III"/>
    <property type="match status" value="1"/>
</dbReference>
<dbReference type="GO" id="GO:0008233">
    <property type="term" value="F:peptidase activity"/>
    <property type="evidence" value="ECO:0000250"/>
    <property type="project" value="UniProtKB"/>
</dbReference>
<dbReference type="InterPro" id="IPR054069">
    <property type="entry name" value="CAPN3/13-like_C_EFh"/>
</dbReference>
<dbReference type="GO" id="GO:0033234">
    <property type="term" value="P:negative regulation of protein sumoylation"/>
    <property type="evidence" value="ECO:0000250"/>
    <property type="project" value="UniProtKB"/>
</dbReference>
<dbReference type="eggNOG" id="KOG0045">
    <property type="taxonomic scope" value="Eukaryota"/>
</dbReference>
<proteinExistence type="inferred from homology"/>
<dbReference type="InterPro" id="IPR002048">
    <property type="entry name" value="EF_hand_dom"/>
</dbReference>
<comment type="function">
    <text evidence="18">Calcium-regulated non-lysosomal thiol-protease.</text>
</comment>
<evidence type="ECO:0000256" key="2">
    <source>
        <dbReference type="ARBA" id="ARBA00004604"/>
    </source>
</evidence>
<dbReference type="GO" id="GO:0031402">
    <property type="term" value="F:sodium ion binding"/>
    <property type="evidence" value="ECO:0000250"/>
    <property type="project" value="UniProtKB"/>
</dbReference>
<evidence type="ECO:0000259" key="20">
    <source>
        <dbReference type="PROSITE" id="PS50203"/>
    </source>
</evidence>
<evidence type="ECO:0000259" key="21">
    <source>
        <dbReference type="PROSITE" id="PS50222"/>
    </source>
</evidence>
<dbReference type="SMART" id="SM00720">
    <property type="entry name" value="calpain_III"/>
    <property type="match status" value="1"/>
</dbReference>
<dbReference type="FunFam" id="3.90.70.10:FF:000555">
    <property type="entry name" value="Calpain-3"/>
    <property type="match status" value="1"/>
</dbReference>
<dbReference type="SMART" id="SM00230">
    <property type="entry name" value="CysPc"/>
    <property type="match status" value="1"/>
</dbReference>
<dbReference type="MEROPS" id="C02.004"/>
<comment type="subunit">
    <text evidence="15">Homodimer; via EF-hand domain 4. Interacts with TTN/titin. Interacts with CMYA5; this interaction, which results in CMYA5 proteolysis, may protect CAPN3 from autolysis. Interacts with SIMC1. Interacts with UTP25; the interaction is required for CAPN3 translocation to the nucleolus.</text>
</comment>
<dbReference type="InterPro" id="IPR000169">
    <property type="entry name" value="Pept_cys_AS"/>
</dbReference>
<dbReference type="InterPro" id="IPR001300">
    <property type="entry name" value="Peptidase_C2_calpain_cat"/>
</dbReference>
<dbReference type="GO" id="GO:0071277">
    <property type="term" value="P:cellular response to calcium ion"/>
    <property type="evidence" value="ECO:0007669"/>
    <property type="project" value="Ensembl"/>
</dbReference>
<dbReference type="STRING" id="13616.ENSMODP00000033355"/>
<dbReference type="GO" id="GO:1990092">
    <property type="term" value="P:calcium-dependent self proteolysis"/>
    <property type="evidence" value="ECO:0007669"/>
    <property type="project" value="Ensembl"/>
</dbReference>
<keyword evidence="7" id="KW-0677">Repeat</keyword>
<dbReference type="InterPro" id="IPR018247">
    <property type="entry name" value="EF_Hand_1_Ca_BS"/>
</dbReference>
<dbReference type="GO" id="GO:0008307">
    <property type="term" value="F:structural constituent of muscle"/>
    <property type="evidence" value="ECO:0000250"/>
    <property type="project" value="UniProtKB"/>
</dbReference>
<dbReference type="GO" id="GO:0045862">
    <property type="term" value="P:positive regulation of proteolysis"/>
    <property type="evidence" value="ECO:0000250"/>
    <property type="project" value="UniProtKB"/>
</dbReference>
<dbReference type="CDD" id="cd00044">
    <property type="entry name" value="CysPc"/>
    <property type="match status" value="1"/>
</dbReference>
<dbReference type="GO" id="GO:0005829">
    <property type="term" value="C:cytosol"/>
    <property type="evidence" value="ECO:0000250"/>
    <property type="project" value="UniProtKB"/>
</dbReference>
<dbReference type="GO" id="GO:0030016">
    <property type="term" value="C:myofibril"/>
    <property type="evidence" value="ECO:0000250"/>
    <property type="project" value="UniProtKB"/>
</dbReference>
<dbReference type="GO" id="GO:0070315">
    <property type="term" value="P:G1 to G0 transition involved in cell differentiation"/>
    <property type="evidence" value="ECO:0007669"/>
    <property type="project" value="Ensembl"/>
</dbReference>
<dbReference type="Pfam" id="PF13833">
    <property type="entry name" value="EF-hand_8"/>
    <property type="match status" value="1"/>
</dbReference>
<dbReference type="PROSITE" id="PS00139">
    <property type="entry name" value="THIOL_PROTEASE_CYS"/>
    <property type="match status" value="1"/>
</dbReference>
<feature type="active site" evidence="16">
    <location>
        <position position="329"/>
    </location>
</feature>
<evidence type="ECO:0000256" key="10">
    <source>
        <dbReference type="ARBA" id="ARBA00022837"/>
    </source>
</evidence>
<dbReference type="GO" id="GO:0060090">
    <property type="term" value="F:molecular adaptor activity"/>
    <property type="evidence" value="ECO:0000250"/>
    <property type="project" value="UniProtKB"/>
</dbReference>
<dbReference type="GO" id="GO:0045893">
    <property type="term" value="P:positive regulation of DNA-templated transcription"/>
    <property type="evidence" value="ECO:0000250"/>
    <property type="project" value="UniProtKB"/>
</dbReference>
<dbReference type="InterPro" id="IPR011992">
    <property type="entry name" value="EF-hand-dom_pair"/>
</dbReference>
<keyword evidence="11" id="KW-0539">Nucleus</keyword>
<comment type="caution">
    <text evidence="17">Lacks conserved residue(s) required for the propagation of feature annotation.</text>
</comment>
<dbReference type="GO" id="GO:0045214">
    <property type="term" value="P:sarcomere organization"/>
    <property type="evidence" value="ECO:0000250"/>
    <property type="project" value="UniProtKB"/>
</dbReference>
<evidence type="ECO:0000256" key="3">
    <source>
        <dbReference type="ARBA" id="ARBA00007623"/>
    </source>
</evidence>
<dbReference type="Gene3D" id="2.60.120.380">
    <property type="match status" value="1"/>
</dbReference>
<feature type="active site" evidence="16">
    <location>
        <position position="297"/>
    </location>
</feature>
<evidence type="ECO:0000256" key="12">
    <source>
        <dbReference type="ARBA" id="ARBA00023702"/>
    </source>
</evidence>
<dbReference type="GO" id="GO:0014850">
    <property type="term" value="P:response to muscle activity"/>
    <property type="evidence" value="ECO:0000250"/>
    <property type="project" value="UniProtKB"/>
</dbReference>
<dbReference type="GO" id="GO:0004198">
    <property type="term" value="F:calcium-dependent cysteine-type endopeptidase activity"/>
    <property type="evidence" value="ECO:0000318"/>
    <property type="project" value="GO_Central"/>
</dbReference>
<evidence type="ECO:0000256" key="16">
    <source>
        <dbReference type="PIRSR" id="PIRSR622684-1"/>
    </source>
</evidence>
<evidence type="ECO:0000313" key="23">
    <source>
        <dbReference type="Proteomes" id="UP000002280"/>
    </source>
</evidence>
<dbReference type="InterPro" id="IPR029531">
    <property type="entry name" value="CAPN3_PEF"/>
</dbReference>
<evidence type="ECO:0000256" key="5">
    <source>
        <dbReference type="ARBA" id="ARBA00022670"/>
    </source>
</evidence>
<evidence type="ECO:0000256" key="18">
    <source>
        <dbReference type="RuleBase" id="RU367132"/>
    </source>
</evidence>
<dbReference type="GO" id="GO:0031648">
    <property type="term" value="P:protein destabilization"/>
    <property type="evidence" value="ECO:0007669"/>
    <property type="project" value="Ensembl"/>
</dbReference>
<dbReference type="GO" id="GO:0065003">
    <property type="term" value="P:protein-containing complex assembly"/>
    <property type="evidence" value="ECO:0000250"/>
    <property type="project" value="UniProtKB"/>
</dbReference>
<feature type="region of interest" description="Disordered" evidence="19">
    <location>
        <begin position="12"/>
        <end position="35"/>
    </location>
</feature>
<dbReference type="InterPro" id="IPR038765">
    <property type="entry name" value="Papain-like_cys_pep_sf"/>
</dbReference>
<dbReference type="InParanoid" id="F6TMZ0"/>
<evidence type="ECO:0000256" key="7">
    <source>
        <dbReference type="ARBA" id="ARBA00022737"/>
    </source>
</evidence>
<dbReference type="GO" id="GO:0043066">
    <property type="term" value="P:negative regulation of apoptotic process"/>
    <property type="evidence" value="ECO:0000250"/>
    <property type="project" value="UniProtKB"/>
</dbReference>
<dbReference type="AlphaFoldDB" id="F6TMZ0"/>
<dbReference type="SUPFAM" id="SSF49758">
    <property type="entry name" value="Calpain large subunit, middle domain (domain III)"/>
    <property type="match status" value="1"/>
</dbReference>
<reference evidence="22" key="2">
    <citation type="submission" date="2025-08" db="UniProtKB">
        <authorList>
            <consortium name="Ensembl"/>
        </authorList>
    </citation>
    <scope>IDENTIFICATION</scope>
</reference>
<evidence type="ECO:0000256" key="13">
    <source>
        <dbReference type="ARBA" id="ARBA00023801"/>
    </source>
</evidence>
<sequence>MPTVIKASVAQPTRAGPLSPGLIPPPVRTPTTETGGLNTGGIYSAIISRNFPIIGVKEKTFEQLHKKCLEKKVLYLDPDFPPDETSLFYSQKFPIQFVWKRPPEICENPRFIIGGANRTDICQGDLGDCWFLAAIACLTLNERLLFRVIPHDQTFTENYAGIFHFQFWRYGDWVDVVIDDCLPTYNNQLVFTKSNHRNEFWSALLEKAYAKLHGSYEALKGGNTTEAMEDFTGGVTEFFEIRDAPRDMYKIMKKAIERGSLMGCSIDDGTNMTYGTSPGCSMRELIDRMVKNLDRSHLRDSDLDPRGTDDRPTRTTFKGEKVKLVRLRNPWGQVEWNGSWSDGWKDWVLIDKEEKSRLQHQVTEDGEFWMSYEDFMYNFTKLEICNLTADALESDKLQTWTVSVNEGRWVRGCSAGGCRNFPDTFWTNPQYRLKLLEEDDDPEDNEVVCSFLVALMQKNRRKDRKLGANLFTIGFAIYEMHGNKQHLQKDFFLYNASKARSKTYINMREVSERFRLPPSEYVIVPSTYDPHQEGEFILRVFSEKRNLSEDVENTIAVDHPVPIIFVSDRANSNKELGVDHESQEGKDKPEKPTQPTSGNTDRETEEQVQFKNIFRQIAGDDMEICADELKNVLNTVVNKHKDLKIEGFTLESCRSMIALMDTDGSGRLNLQEFHHLWKKIKSWQKIFKHYDTDHSGTINSYEMRNAVNDAGFHLNSQLYDIITMRYADKHMNINFDSFICCFVRLEGMFRAFQAFDKDGDGIIKLNVLEWLQLTMYA</sequence>
<gene>
    <name evidence="22" type="primary">CAPN3</name>
</gene>
<dbReference type="OMA" id="QTTHAQN"/>
<dbReference type="GO" id="GO:0005509">
    <property type="term" value="F:calcium ion binding"/>
    <property type="evidence" value="ECO:0000250"/>
    <property type="project" value="UniProtKB"/>
</dbReference>
<evidence type="ECO:0000256" key="1">
    <source>
        <dbReference type="ARBA" id="ARBA00004496"/>
    </source>
</evidence>
<comment type="subcellular location">
    <subcellularLocation>
        <location evidence="1 18">Cytoplasm</location>
    </subcellularLocation>
    <subcellularLocation>
        <location evidence="2">Nucleus</location>
        <location evidence="2">Nucleolus</location>
    </subcellularLocation>
</comment>
<dbReference type="GO" id="GO:0072657">
    <property type="term" value="P:protein localization to membrane"/>
    <property type="evidence" value="ECO:0007669"/>
    <property type="project" value="Ensembl"/>
</dbReference>
<dbReference type="GO" id="GO:0032991">
    <property type="term" value="C:protein-containing complex"/>
    <property type="evidence" value="ECO:0000250"/>
    <property type="project" value="UniProtKB"/>
</dbReference>
<keyword evidence="5 18" id="KW-0645">Protease</keyword>
<dbReference type="GO" id="GO:0008234">
    <property type="term" value="F:cysteine-type peptidase activity"/>
    <property type="evidence" value="ECO:0000250"/>
    <property type="project" value="UniProtKB"/>
</dbReference>
<dbReference type="InterPro" id="IPR022684">
    <property type="entry name" value="Calpain_cysteine_protease"/>
</dbReference>
<dbReference type="FunCoup" id="F6TMZ0">
    <property type="interactions" value="180"/>
</dbReference>
<dbReference type="SMART" id="SM00054">
    <property type="entry name" value="EFh"/>
    <property type="match status" value="3"/>
</dbReference>
<comment type="catalytic activity">
    <reaction evidence="12 18">
        <text>Broad endopeptidase activity.</text>
        <dbReference type="EC" id="3.4.22.54"/>
    </reaction>
</comment>
<feature type="domain" description="EF-hand" evidence="21">
    <location>
        <begin position="678"/>
        <end position="713"/>
    </location>
</feature>
<feature type="domain" description="EF-hand" evidence="21">
    <location>
        <begin position="743"/>
        <end position="777"/>
    </location>
</feature>
<dbReference type="InterPro" id="IPR022683">
    <property type="entry name" value="Calpain_III"/>
</dbReference>
<dbReference type="InterPro" id="IPR033883">
    <property type="entry name" value="C2_III"/>
</dbReference>
<dbReference type="GO" id="GO:0014718">
    <property type="term" value="P:positive regulation of satellite cell activation involved in skeletal muscle regeneration"/>
    <property type="evidence" value="ECO:0000250"/>
    <property type="project" value="UniProtKB"/>
</dbReference>
<dbReference type="GO" id="GO:0030315">
    <property type="term" value="C:T-tubule"/>
    <property type="evidence" value="ECO:0000250"/>
    <property type="project" value="UniProtKB"/>
</dbReference>
<dbReference type="PROSITE" id="PS00018">
    <property type="entry name" value="EF_HAND_1"/>
    <property type="match status" value="1"/>
</dbReference>
<evidence type="ECO:0000256" key="17">
    <source>
        <dbReference type="PROSITE-ProRule" id="PRU00239"/>
    </source>
</evidence>